<keyword evidence="2" id="KW-1185">Reference proteome</keyword>
<dbReference type="Proteomes" id="UP000026962">
    <property type="component" value="Chromosome 5"/>
</dbReference>
<protein>
    <submittedName>
        <fullName evidence="1">Uncharacterized protein</fullName>
    </submittedName>
</protein>
<reference evidence="1" key="1">
    <citation type="submission" date="2015-04" db="UniProtKB">
        <authorList>
            <consortium name="EnsemblPlants"/>
        </authorList>
    </citation>
    <scope>IDENTIFICATION</scope>
</reference>
<dbReference type="AlphaFoldDB" id="A0A0E0L295"/>
<proteinExistence type="predicted"/>
<evidence type="ECO:0000313" key="2">
    <source>
        <dbReference type="Proteomes" id="UP000026962"/>
    </source>
</evidence>
<evidence type="ECO:0000313" key="1">
    <source>
        <dbReference type="EnsemblPlants" id="OPUNC05G13750.1"/>
    </source>
</evidence>
<dbReference type="HOGENOM" id="CLU_2908080_0_0_1"/>
<dbReference type="Gramene" id="OPUNC05G13750.1">
    <property type="protein sequence ID" value="OPUNC05G13750.1"/>
    <property type="gene ID" value="OPUNC05G13750"/>
</dbReference>
<sequence>MDKEPMMNVVFNTGDGDLVVLAFNATGMRTGPDRSEEDMTAEVMIIEFVQRREIKRGVVTIH</sequence>
<reference evidence="1" key="2">
    <citation type="submission" date="2018-05" db="EMBL/GenBank/DDBJ databases">
        <title>OpunRS2 (Oryza punctata Reference Sequence Version 2).</title>
        <authorList>
            <person name="Zhang J."/>
            <person name="Kudrna D."/>
            <person name="Lee S."/>
            <person name="Talag J."/>
            <person name="Welchert J."/>
            <person name="Wing R.A."/>
        </authorList>
    </citation>
    <scope>NUCLEOTIDE SEQUENCE [LARGE SCALE GENOMIC DNA]</scope>
</reference>
<name>A0A0E0L295_ORYPU</name>
<accession>A0A0E0L295</accession>
<dbReference type="EnsemblPlants" id="OPUNC05G13750.1">
    <property type="protein sequence ID" value="OPUNC05G13750.1"/>
    <property type="gene ID" value="OPUNC05G13750"/>
</dbReference>
<organism evidence="1">
    <name type="scientific">Oryza punctata</name>
    <name type="common">Red rice</name>
    <dbReference type="NCBI Taxonomy" id="4537"/>
    <lineage>
        <taxon>Eukaryota</taxon>
        <taxon>Viridiplantae</taxon>
        <taxon>Streptophyta</taxon>
        <taxon>Embryophyta</taxon>
        <taxon>Tracheophyta</taxon>
        <taxon>Spermatophyta</taxon>
        <taxon>Magnoliopsida</taxon>
        <taxon>Liliopsida</taxon>
        <taxon>Poales</taxon>
        <taxon>Poaceae</taxon>
        <taxon>BOP clade</taxon>
        <taxon>Oryzoideae</taxon>
        <taxon>Oryzeae</taxon>
        <taxon>Oryzinae</taxon>
        <taxon>Oryza</taxon>
    </lineage>
</organism>